<sequence length="134" mass="14592">MTTDTLPGRCGFDNAPRTPTTLSLRFGVHGGTFEARQASKRHIPLPILLLRSLLTSVPPPAWPAISTPIWQLLLIARSREGLRRLRIWLSVVVMSDGPEEKEGNSRTRVSHTLAHATGKGCLPPISSCLLVVPA</sequence>
<dbReference type="Proteomes" id="UP001066276">
    <property type="component" value="Chromosome 8"/>
</dbReference>
<evidence type="ECO:0000313" key="1">
    <source>
        <dbReference type="EMBL" id="KAJ1112340.1"/>
    </source>
</evidence>
<evidence type="ECO:0000313" key="2">
    <source>
        <dbReference type="Proteomes" id="UP001066276"/>
    </source>
</evidence>
<comment type="caution">
    <text evidence="1">The sequence shown here is derived from an EMBL/GenBank/DDBJ whole genome shotgun (WGS) entry which is preliminary data.</text>
</comment>
<name>A0AAV7NHP9_PLEWA</name>
<gene>
    <name evidence="1" type="ORF">NDU88_000608</name>
</gene>
<dbReference type="EMBL" id="JANPWB010000012">
    <property type="protein sequence ID" value="KAJ1112340.1"/>
    <property type="molecule type" value="Genomic_DNA"/>
</dbReference>
<proteinExistence type="predicted"/>
<dbReference type="AlphaFoldDB" id="A0AAV7NHP9"/>
<reference evidence="1" key="1">
    <citation type="journal article" date="2022" name="bioRxiv">
        <title>Sequencing and chromosome-scale assembly of the giantPleurodeles waltlgenome.</title>
        <authorList>
            <person name="Brown T."/>
            <person name="Elewa A."/>
            <person name="Iarovenko S."/>
            <person name="Subramanian E."/>
            <person name="Araus A.J."/>
            <person name="Petzold A."/>
            <person name="Susuki M."/>
            <person name="Suzuki K.-i.T."/>
            <person name="Hayashi T."/>
            <person name="Toyoda A."/>
            <person name="Oliveira C."/>
            <person name="Osipova E."/>
            <person name="Leigh N.D."/>
            <person name="Simon A."/>
            <person name="Yun M.H."/>
        </authorList>
    </citation>
    <scope>NUCLEOTIDE SEQUENCE</scope>
    <source>
        <strain evidence="1">20211129_DDA</strain>
        <tissue evidence="1">Liver</tissue>
    </source>
</reference>
<accession>A0AAV7NHP9</accession>
<keyword evidence="2" id="KW-1185">Reference proteome</keyword>
<organism evidence="1 2">
    <name type="scientific">Pleurodeles waltl</name>
    <name type="common">Iberian ribbed newt</name>
    <dbReference type="NCBI Taxonomy" id="8319"/>
    <lineage>
        <taxon>Eukaryota</taxon>
        <taxon>Metazoa</taxon>
        <taxon>Chordata</taxon>
        <taxon>Craniata</taxon>
        <taxon>Vertebrata</taxon>
        <taxon>Euteleostomi</taxon>
        <taxon>Amphibia</taxon>
        <taxon>Batrachia</taxon>
        <taxon>Caudata</taxon>
        <taxon>Salamandroidea</taxon>
        <taxon>Salamandridae</taxon>
        <taxon>Pleurodelinae</taxon>
        <taxon>Pleurodeles</taxon>
    </lineage>
</organism>
<protein>
    <submittedName>
        <fullName evidence="1">Uncharacterized protein</fullName>
    </submittedName>
</protein>